<dbReference type="GO" id="GO:0004550">
    <property type="term" value="F:nucleoside diphosphate kinase activity"/>
    <property type="evidence" value="ECO:0007669"/>
    <property type="project" value="UniProtKB-EC"/>
</dbReference>
<dbReference type="InterPro" id="IPR011993">
    <property type="entry name" value="PH-like_dom_sf"/>
</dbReference>
<dbReference type="PANTHER" id="PTHR34837">
    <property type="entry name" value="OS05G0595500 PROTEIN"/>
    <property type="match status" value="1"/>
</dbReference>
<keyword evidence="2" id="KW-0418">Kinase</keyword>
<accession>A0A7C9CQC7</accession>
<name>A0A7C9CQC7_OPUST</name>
<evidence type="ECO:0000259" key="1">
    <source>
        <dbReference type="SMART" id="SM00233"/>
    </source>
</evidence>
<protein>
    <submittedName>
        <fullName evidence="2">Nucleoside-diphosphate kinase</fullName>
        <ecNumber evidence="2">2.7.4.6</ecNumber>
    </submittedName>
</protein>
<keyword evidence="2" id="KW-0808">Transferase</keyword>
<reference evidence="2" key="2">
    <citation type="submission" date="2020-07" db="EMBL/GenBank/DDBJ databases">
        <authorList>
            <person name="Vera ALvarez R."/>
            <person name="Arias-Moreno D.M."/>
            <person name="Jimenez-Jacinto V."/>
            <person name="Jimenez-Bremont J.F."/>
            <person name="Swaminathan K."/>
            <person name="Moose S.P."/>
            <person name="Guerrero-Gonzalez M.L."/>
            <person name="Marino-Ramirez L."/>
            <person name="Landsman D."/>
            <person name="Rodriguez-Kessler M."/>
            <person name="Delgado-Sanchez P."/>
        </authorList>
    </citation>
    <scope>NUCLEOTIDE SEQUENCE</scope>
    <source>
        <tissue evidence="2">Cladode</tissue>
    </source>
</reference>
<dbReference type="EC" id="2.7.4.6" evidence="2"/>
<reference evidence="2" key="1">
    <citation type="journal article" date="2013" name="J. Plant Res.">
        <title>Effect of fungi and light on seed germination of three Opuntia species from semiarid lands of central Mexico.</title>
        <authorList>
            <person name="Delgado-Sanchez P."/>
            <person name="Jimenez-Bremont J.F."/>
            <person name="Guerrero-Gonzalez Mde L."/>
            <person name="Flores J."/>
        </authorList>
    </citation>
    <scope>NUCLEOTIDE SEQUENCE</scope>
    <source>
        <tissue evidence="2">Cladode</tissue>
    </source>
</reference>
<dbReference type="AlphaFoldDB" id="A0A7C9CQC7"/>
<feature type="domain" description="PH" evidence="1">
    <location>
        <begin position="166"/>
        <end position="282"/>
    </location>
</feature>
<sequence length="294" mass="33371">MDDGPGNIKIIPDYFDSLSSTTVSSDNDVQIHQCHLKIIFVYQLLARLLIHWEICVHHILVVAVHPVRVYWSKRTSHGYLILVLGPLNFRAIGNCLLIKNKFRTASFMLRFFGLRGLLSSGSSGEEKVELTAAQLESLQSELADVAEREAYFKAQLEHLDQILRQARLSGYLCIRTRWAALPGEPPPIDDGDVDDWIPRFVVFQGSCMFFYLSATDLSPQESTLLSEISEVVELSSFVRENEEVWHCFYIGTHYGLRIECSSVSRIQVDSWLTALRAHCKFGPDKANSMDENCI</sequence>
<dbReference type="EMBL" id="GISG01032973">
    <property type="protein sequence ID" value="MBA4621104.1"/>
    <property type="molecule type" value="Transcribed_RNA"/>
</dbReference>
<dbReference type="SUPFAM" id="SSF50729">
    <property type="entry name" value="PH domain-like"/>
    <property type="match status" value="1"/>
</dbReference>
<dbReference type="PANTHER" id="PTHR34837:SF2">
    <property type="entry name" value="OS05G0595500 PROTEIN"/>
    <property type="match status" value="1"/>
</dbReference>
<dbReference type="Gene3D" id="2.30.29.30">
    <property type="entry name" value="Pleckstrin-homology domain (PH domain)/Phosphotyrosine-binding domain (PTB)"/>
    <property type="match status" value="1"/>
</dbReference>
<dbReference type="InterPro" id="IPR001849">
    <property type="entry name" value="PH_domain"/>
</dbReference>
<proteinExistence type="predicted"/>
<organism evidence="2">
    <name type="scientific">Opuntia streptacantha</name>
    <name type="common">Prickly pear cactus</name>
    <name type="synonym">Opuntia cardona</name>
    <dbReference type="NCBI Taxonomy" id="393608"/>
    <lineage>
        <taxon>Eukaryota</taxon>
        <taxon>Viridiplantae</taxon>
        <taxon>Streptophyta</taxon>
        <taxon>Embryophyta</taxon>
        <taxon>Tracheophyta</taxon>
        <taxon>Spermatophyta</taxon>
        <taxon>Magnoliopsida</taxon>
        <taxon>eudicotyledons</taxon>
        <taxon>Gunneridae</taxon>
        <taxon>Pentapetalae</taxon>
        <taxon>Caryophyllales</taxon>
        <taxon>Cactineae</taxon>
        <taxon>Cactaceae</taxon>
        <taxon>Opuntioideae</taxon>
        <taxon>Opuntia</taxon>
    </lineage>
</organism>
<dbReference type="SMART" id="SM00233">
    <property type="entry name" value="PH"/>
    <property type="match status" value="1"/>
</dbReference>
<evidence type="ECO:0000313" key="2">
    <source>
        <dbReference type="EMBL" id="MBA4621104.1"/>
    </source>
</evidence>